<keyword evidence="5" id="KW-0677">Repeat</keyword>
<evidence type="ECO:0000256" key="2">
    <source>
        <dbReference type="ARBA" id="ARBA00022475"/>
    </source>
</evidence>
<dbReference type="Pfam" id="PF13895">
    <property type="entry name" value="Ig_2"/>
    <property type="match status" value="1"/>
</dbReference>
<dbReference type="FunFam" id="2.60.40.10:FF:000049">
    <property type="entry name" value="Leukocyte immunoglobulin-like receptor subfamily B member 1"/>
    <property type="match status" value="2"/>
</dbReference>
<keyword evidence="16" id="KW-1185">Reference proteome</keyword>
<keyword evidence="7 12" id="KW-0472">Membrane</keyword>
<comment type="subcellular location">
    <subcellularLocation>
        <location evidence="1">Cell membrane</location>
        <topology evidence="1">Single-pass membrane protein</topology>
    </subcellularLocation>
</comment>
<feature type="chain" id="PRO_5014384460" description="Ig-like domain-containing protein" evidence="13">
    <location>
        <begin position="22"/>
        <end position="264"/>
    </location>
</feature>
<evidence type="ECO:0000256" key="3">
    <source>
        <dbReference type="ARBA" id="ARBA00022692"/>
    </source>
</evidence>
<evidence type="ECO:0000256" key="5">
    <source>
        <dbReference type="ARBA" id="ARBA00022737"/>
    </source>
</evidence>
<evidence type="ECO:0000259" key="14">
    <source>
        <dbReference type="PROSITE" id="PS50835"/>
    </source>
</evidence>
<evidence type="ECO:0000313" key="15">
    <source>
        <dbReference type="Ensembl" id="ENSPCOP00000019509.1"/>
    </source>
</evidence>
<evidence type="ECO:0000256" key="10">
    <source>
        <dbReference type="ARBA" id="ARBA00023319"/>
    </source>
</evidence>
<keyword evidence="2" id="KW-1003">Cell membrane</keyword>
<feature type="domain" description="Ig-like" evidence="14">
    <location>
        <begin position="118"/>
        <end position="189"/>
    </location>
</feature>
<evidence type="ECO:0000256" key="7">
    <source>
        <dbReference type="ARBA" id="ARBA00023136"/>
    </source>
</evidence>
<dbReference type="Gene3D" id="2.60.40.10">
    <property type="entry name" value="Immunoglobulins"/>
    <property type="match status" value="2"/>
</dbReference>
<dbReference type="GO" id="GO:0032396">
    <property type="term" value="F:inhibitory MHC class I receptor activity"/>
    <property type="evidence" value="ECO:0007669"/>
    <property type="project" value="TreeGrafter"/>
</dbReference>
<keyword evidence="9" id="KW-0325">Glycoprotein</keyword>
<evidence type="ECO:0000256" key="11">
    <source>
        <dbReference type="SAM" id="MobiDB-lite"/>
    </source>
</evidence>
<dbReference type="InterPro" id="IPR007110">
    <property type="entry name" value="Ig-like_dom"/>
</dbReference>
<feature type="region of interest" description="Disordered" evidence="11">
    <location>
        <begin position="58"/>
        <end position="78"/>
    </location>
</feature>
<dbReference type="PROSITE" id="PS50835">
    <property type="entry name" value="IG_LIKE"/>
    <property type="match status" value="2"/>
</dbReference>
<keyword evidence="3 12" id="KW-0812">Transmembrane</keyword>
<dbReference type="PANTHER" id="PTHR11738:SF179">
    <property type="entry name" value="LEUKOCYTE IMMUNOGLOBULIN-LIKE RECEPTOR SUBFAMILY A MEMBER 5"/>
    <property type="match status" value="1"/>
</dbReference>
<dbReference type="InterPro" id="IPR050412">
    <property type="entry name" value="Ig-like_Receptors_ImmuneReg"/>
</dbReference>
<reference evidence="15" key="1">
    <citation type="submission" date="2025-08" db="UniProtKB">
        <authorList>
            <consortium name="Ensembl"/>
        </authorList>
    </citation>
    <scope>IDENTIFICATION</scope>
</reference>
<dbReference type="GO" id="GO:0019221">
    <property type="term" value="P:cytokine-mediated signaling pathway"/>
    <property type="evidence" value="ECO:0007669"/>
    <property type="project" value="TreeGrafter"/>
</dbReference>
<reference evidence="15" key="2">
    <citation type="submission" date="2025-09" db="UniProtKB">
        <authorList>
            <consortium name="Ensembl"/>
        </authorList>
    </citation>
    <scope>IDENTIFICATION</scope>
</reference>
<dbReference type="InterPro" id="IPR013783">
    <property type="entry name" value="Ig-like_fold"/>
</dbReference>
<dbReference type="Proteomes" id="UP000233160">
    <property type="component" value="Unassembled WGS sequence"/>
</dbReference>
<evidence type="ECO:0000256" key="4">
    <source>
        <dbReference type="ARBA" id="ARBA00022729"/>
    </source>
</evidence>
<dbReference type="GeneTree" id="ENSGT01100000263478"/>
<evidence type="ECO:0000256" key="9">
    <source>
        <dbReference type="ARBA" id="ARBA00023180"/>
    </source>
</evidence>
<dbReference type="STRING" id="379532.ENSPCOP00000019509"/>
<sequence>MTPTVMALLCIASDFLPGTLPKPTLWAEPDSLITWGSPGTIWCQGTLGAEKYRLDKDGRQEPWDTQKPLEPGDKAKFNIPSMTEHHAGRYRCYYYSPDGWSEPSDPLELVVTVPYGKPTLSALPSPVMTPGGNVTLQCGSQEGFGRFILIEEGNKLSWTRDSQRTSYRQYQGLFPVGPMTPSHRWTFRCYGYYKNSPQVWSEPSDPLELLVSAAETISHSQNKSDPKTPQPKDYTVENLIRMGMAGLILVALGILLFQDWHSQR</sequence>
<keyword evidence="4 13" id="KW-0732">Signal</keyword>
<dbReference type="InterPro" id="IPR036179">
    <property type="entry name" value="Ig-like_dom_sf"/>
</dbReference>
<dbReference type="SUPFAM" id="SSF48726">
    <property type="entry name" value="Immunoglobulin"/>
    <property type="match status" value="2"/>
</dbReference>
<keyword evidence="8" id="KW-1015">Disulfide bond</keyword>
<feature type="transmembrane region" description="Helical" evidence="12">
    <location>
        <begin position="239"/>
        <end position="257"/>
    </location>
</feature>
<dbReference type="Ensembl" id="ENSPCOT00000030159.1">
    <property type="protein sequence ID" value="ENSPCOP00000019509.1"/>
    <property type="gene ID" value="ENSPCOG00000021701.1"/>
</dbReference>
<organism evidence="15 16">
    <name type="scientific">Propithecus coquereli</name>
    <name type="common">Coquerel's sifaka</name>
    <name type="synonym">Propithecus verreauxi coquereli</name>
    <dbReference type="NCBI Taxonomy" id="379532"/>
    <lineage>
        <taxon>Eukaryota</taxon>
        <taxon>Metazoa</taxon>
        <taxon>Chordata</taxon>
        <taxon>Craniata</taxon>
        <taxon>Vertebrata</taxon>
        <taxon>Euteleostomi</taxon>
        <taxon>Mammalia</taxon>
        <taxon>Eutheria</taxon>
        <taxon>Euarchontoglires</taxon>
        <taxon>Primates</taxon>
        <taxon>Strepsirrhini</taxon>
        <taxon>Lemuriformes</taxon>
        <taxon>Indriidae</taxon>
        <taxon>Propithecus</taxon>
    </lineage>
</organism>
<evidence type="ECO:0000256" key="8">
    <source>
        <dbReference type="ARBA" id="ARBA00023157"/>
    </source>
</evidence>
<evidence type="ECO:0000256" key="6">
    <source>
        <dbReference type="ARBA" id="ARBA00022989"/>
    </source>
</evidence>
<feature type="domain" description="Ig-like" evidence="14">
    <location>
        <begin position="1"/>
        <end position="112"/>
    </location>
</feature>
<keyword evidence="6 12" id="KW-1133">Transmembrane helix</keyword>
<name>A0A2K6FZV2_PROCO</name>
<evidence type="ECO:0000256" key="12">
    <source>
        <dbReference type="SAM" id="Phobius"/>
    </source>
</evidence>
<evidence type="ECO:0000256" key="1">
    <source>
        <dbReference type="ARBA" id="ARBA00004162"/>
    </source>
</evidence>
<protein>
    <recommendedName>
        <fullName evidence="14">Ig-like domain-containing protein</fullName>
    </recommendedName>
</protein>
<dbReference type="GO" id="GO:0002764">
    <property type="term" value="P:immune response-regulating signaling pathway"/>
    <property type="evidence" value="ECO:0007669"/>
    <property type="project" value="TreeGrafter"/>
</dbReference>
<keyword evidence="10" id="KW-0393">Immunoglobulin domain</keyword>
<proteinExistence type="predicted"/>
<accession>A0A2K6FZV2</accession>
<dbReference type="PANTHER" id="PTHR11738">
    <property type="entry name" value="MHC CLASS I NK CELL RECEPTOR"/>
    <property type="match status" value="1"/>
</dbReference>
<feature type="signal peptide" evidence="13">
    <location>
        <begin position="1"/>
        <end position="21"/>
    </location>
</feature>
<dbReference type="AlphaFoldDB" id="A0A2K6FZV2"/>
<evidence type="ECO:0000256" key="13">
    <source>
        <dbReference type="SAM" id="SignalP"/>
    </source>
</evidence>
<dbReference type="CDD" id="cd05751">
    <property type="entry name" value="IgC2_D1_LILR_KIR_like"/>
    <property type="match status" value="1"/>
</dbReference>
<evidence type="ECO:0000313" key="16">
    <source>
        <dbReference type="Proteomes" id="UP000233160"/>
    </source>
</evidence>
<dbReference type="GO" id="GO:0005886">
    <property type="term" value="C:plasma membrane"/>
    <property type="evidence" value="ECO:0007669"/>
    <property type="project" value="UniProtKB-SubCell"/>
</dbReference>
<dbReference type="OMA" id="VTPNYRW"/>